<evidence type="ECO:0000313" key="4">
    <source>
        <dbReference type="Proteomes" id="UP000011602"/>
    </source>
</evidence>
<gene>
    <name evidence="3" type="ORF">C493_01415</name>
</gene>
<keyword evidence="2" id="KW-1133">Transmembrane helix</keyword>
<name>L9XJY5_9EURY</name>
<accession>L9XJY5</accession>
<protein>
    <submittedName>
        <fullName evidence="3">Uncharacterized protein</fullName>
    </submittedName>
</protein>
<evidence type="ECO:0000256" key="1">
    <source>
        <dbReference type="SAM" id="Coils"/>
    </source>
</evidence>
<dbReference type="EMBL" id="AOHZ01000009">
    <property type="protein sequence ID" value="ELY61897.1"/>
    <property type="molecule type" value="Genomic_DNA"/>
</dbReference>
<feature type="coiled-coil region" evidence="1">
    <location>
        <begin position="67"/>
        <end position="94"/>
    </location>
</feature>
<keyword evidence="4" id="KW-1185">Reference proteome</keyword>
<proteinExistence type="predicted"/>
<keyword evidence="2" id="KW-0812">Transmembrane</keyword>
<organism evidence="3 4">
    <name type="scientific">Natronolimnohabitans innermongolicus JCM 12255</name>
    <dbReference type="NCBI Taxonomy" id="1227499"/>
    <lineage>
        <taxon>Archaea</taxon>
        <taxon>Methanobacteriati</taxon>
        <taxon>Methanobacteriota</taxon>
        <taxon>Stenosarchaea group</taxon>
        <taxon>Halobacteria</taxon>
        <taxon>Halobacteriales</taxon>
        <taxon>Natrialbaceae</taxon>
        <taxon>Natronolimnohabitans</taxon>
    </lineage>
</organism>
<keyword evidence="1" id="KW-0175">Coiled coil</keyword>
<dbReference type="AlphaFoldDB" id="L9XJY5"/>
<keyword evidence="2" id="KW-0472">Membrane</keyword>
<reference evidence="3 4" key="1">
    <citation type="journal article" date="2014" name="PLoS Genet.">
        <title>Phylogenetically driven sequencing of extremely halophilic archaea reveals strategies for static and dynamic osmo-response.</title>
        <authorList>
            <person name="Becker E.A."/>
            <person name="Seitzer P.M."/>
            <person name="Tritt A."/>
            <person name="Larsen D."/>
            <person name="Krusor M."/>
            <person name="Yao A.I."/>
            <person name="Wu D."/>
            <person name="Madern D."/>
            <person name="Eisen J.A."/>
            <person name="Darling A.E."/>
            <person name="Facciotti M.T."/>
        </authorList>
    </citation>
    <scope>NUCLEOTIDE SEQUENCE [LARGE SCALE GENOMIC DNA]</scope>
    <source>
        <strain evidence="3 4">JCM 12255</strain>
    </source>
</reference>
<feature type="transmembrane region" description="Helical" evidence="2">
    <location>
        <begin position="112"/>
        <end position="136"/>
    </location>
</feature>
<evidence type="ECO:0000313" key="3">
    <source>
        <dbReference type="EMBL" id="ELY61897.1"/>
    </source>
</evidence>
<evidence type="ECO:0000256" key="2">
    <source>
        <dbReference type="SAM" id="Phobius"/>
    </source>
</evidence>
<sequence length="138" mass="14704">MSSSVRLSDSYGVSSLSLASFPSETQLLRCLPLSPEGPALEPVATVSAVPARQPIDYRRLRPIRAEYQRIDDRSRELESKLDDTLERVDDLETLDAEPDRSTLTAPVAGGTLVLAGEVAIGAAAVVCGLLLLAVAVSR</sequence>
<dbReference type="Proteomes" id="UP000011602">
    <property type="component" value="Unassembled WGS sequence"/>
</dbReference>
<comment type="caution">
    <text evidence="3">The sequence shown here is derived from an EMBL/GenBank/DDBJ whole genome shotgun (WGS) entry which is preliminary data.</text>
</comment>